<name>A0A916U5V8_9ACTN</name>
<keyword evidence="1" id="KW-0732">Signal</keyword>
<comment type="caution">
    <text evidence="2">The sequence shown here is derived from an EMBL/GenBank/DDBJ whole genome shotgun (WGS) entry which is preliminary data.</text>
</comment>
<evidence type="ECO:0000313" key="3">
    <source>
        <dbReference type="Proteomes" id="UP000641514"/>
    </source>
</evidence>
<evidence type="ECO:0008006" key="4">
    <source>
        <dbReference type="Google" id="ProtNLM"/>
    </source>
</evidence>
<dbReference type="InterPro" id="IPR024520">
    <property type="entry name" value="DUF3558"/>
</dbReference>
<reference evidence="2" key="1">
    <citation type="journal article" date="2014" name="Int. J. Syst. Evol. Microbiol.">
        <title>Complete genome sequence of Corynebacterium casei LMG S-19264T (=DSM 44701T), isolated from a smear-ripened cheese.</title>
        <authorList>
            <consortium name="US DOE Joint Genome Institute (JGI-PGF)"/>
            <person name="Walter F."/>
            <person name="Albersmeier A."/>
            <person name="Kalinowski J."/>
            <person name="Ruckert C."/>
        </authorList>
    </citation>
    <scope>NUCLEOTIDE SEQUENCE</scope>
    <source>
        <strain evidence="2">CGMCC 1.15478</strain>
    </source>
</reference>
<reference evidence="2" key="2">
    <citation type="submission" date="2020-09" db="EMBL/GenBank/DDBJ databases">
        <authorList>
            <person name="Sun Q."/>
            <person name="Zhou Y."/>
        </authorList>
    </citation>
    <scope>NUCLEOTIDE SEQUENCE</scope>
    <source>
        <strain evidence="2">CGMCC 1.15478</strain>
    </source>
</reference>
<feature type="chain" id="PRO_5037136554" description="DUF3558 domain-containing protein" evidence="1">
    <location>
        <begin position="28"/>
        <end position="202"/>
    </location>
</feature>
<sequence length="202" mass="21730">MSQVLGVWCRCVGVVFACALLSGCAQSATEDLGAEQSTVVTETTEVTRAAGPAPVRPPAVFDPCEDIPDEAVKAVGVDPATKYMSIAGNENYYEKHFPWQRECSWEGPYKWVFIVSADLSIADVAERSIVENVREISINGRAALHYGLLSCGPRVCAEVAFQTGAGSVWVNLNLSSLGDLTLQADDLVLEYAALLEPYLPAE</sequence>
<proteinExistence type="predicted"/>
<gene>
    <name evidence="2" type="ORF">GCM10011410_10970</name>
</gene>
<keyword evidence="3" id="KW-1185">Reference proteome</keyword>
<protein>
    <recommendedName>
        <fullName evidence="4">DUF3558 domain-containing protein</fullName>
    </recommendedName>
</protein>
<dbReference type="AlphaFoldDB" id="A0A916U5V8"/>
<dbReference type="Proteomes" id="UP000641514">
    <property type="component" value="Unassembled WGS sequence"/>
</dbReference>
<evidence type="ECO:0000256" key="1">
    <source>
        <dbReference type="SAM" id="SignalP"/>
    </source>
</evidence>
<dbReference type="Pfam" id="PF12079">
    <property type="entry name" value="DUF3558"/>
    <property type="match status" value="1"/>
</dbReference>
<dbReference type="EMBL" id="BMJH01000001">
    <property type="protein sequence ID" value="GGC60297.1"/>
    <property type="molecule type" value="Genomic_DNA"/>
</dbReference>
<evidence type="ECO:0000313" key="2">
    <source>
        <dbReference type="EMBL" id="GGC60297.1"/>
    </source>
</evidence>
<accession>A0A916U5V8</accession>
<feature type="signal peptide" evidence="1">
    <location>
        <begin position="1"/>
        <end position="27"/>
    </location>
</feature>
<organism evidence="2 3">
    <name type="scientific">Hoyosella rhizosphaerae</name>
    <dbReference type="NCBI Taxonomy" id="1755582"/>
    <lineage>
        <taxon>Bacteria</taxon>
        <taxon>Bacillati</taxon>
        <taxon>Actinomycetota</taxon>
        <taxon>Actinomycetes</taxon>
        <taxon>Mycobacteriales</taxon>
        <taxon>Hoyosellaceae</taxon>
        <taxon>Hoyosella</taxon>
    </lineage>
</organism>
<dbReference type="RefSeq" id="WP_188671367.1">
    <property type="nucleotide sequence ID" value="NZ_BMJH01000001.1"/>
</dbReference>